<proteinExistence type="predicted"/>
<organism evidence="2 3">
    <name type="scientific">Stylosanthes scabra</name>
    <dbReference type="NCBI Taxonomy" id="79078"/>
    <lineage>
        <taxon>Eukaryota</taxon>
        <taxon>Viridiplantae</taxon>
        <taxon>Streptophyta</taxon>
        <taxon>Embryophyta</taxon>
        <taxon>Tracheophyta</taxon>
        <taxon>Spermatophyta</taxon>
        <taxon>Magnoliopsida</taxon>
        <taxon>eudicotyledons</taxon>
        <taxon>Gunneridae</taxon>
        <taxon>Pentapetalae</taxon>
        <taxon>rosids</taxon>
        <taxon>fabids</taxon>
        <taxon>Fabales</taxon>
        <taxon>Fabaceae</taxon>
        <taxon>Papilionoideae</taxon>
        <taxon>50 kb inversion clade</taxon>
        <taxon>dalbergioids sensu lato</taxon>
        <taxon>Dalbergieae</taxon>
        <taxon>Pterocarpus clade</taxon>
        <taxon>Stylosanthes</taxon>
    </lineage>
</organism>
<dbReference type="EMBL" id="JASCZI010090650">
    <property type="protein sequence ID" value="MED6144063.1"/>
    <property type="molecule type" value="Genomic_DNA"/>
</dbReference>
<feature type="compositionally biased region" description="Basic residues" evidence="1">
    <location>
        <begin position="290"/>
        <end position="299"/>
    </location>
</feature>
<protein>
    <recommendedName>
        <fullName evidence="4">Aminotransferase-like plant mobile domain-containing protein</fullName>
    </recommendedName>
</protein>
<gene>
    <name evidence="2" type="ORF">PIB30_011859</name>
</gene>
<reference evidence="2 3" key="1">
    <citation type="journal article" date="2023" name="Plants (Basel)">
        <title>Bridging the Gap: Combining Genomics and Transcriptomics Approaches to Understand Stylosanthes scabra, an Orphan Legume from the Brazilian Caatinga.</title>
        <authorList>
            <person name="Ferreira-Neto J.R.C."/>
            <person name="da Silva M.D."/>
            <person name="Binneck E."/>
            <person name="de Melo N.F."/>
            <person name="da Silva R.H."/>
            <person name="de Melo A.L.T.M."/>
            <person name="Pandolfi V."/>
            <person name="Bustamante F.O."/>
            <person name="Brasileiro-Vidal A.C."/>
            <person name="Benko-Iseppon A.M."/>
        </authorList>
    </citation>
    <scope>NUCLEOTIDE SEQUENCE [LARGE SCALE GENOMIC DNA]</scope>
    <source>
        <tissue evidence="2">Leaves</tissue>
    </source>
</reference>
<evidence type="ECO:0000313" key="2">
    <source>
        <dbReference type="EMBL" id="MED6144063.1"/>
    </source>
</evidence>
<evidence type="ECO:0000256" key="1">
    <source>
        <dbReference type="SAM" id="MobiDB-lite"/>
    </source>
</evidence>
<dbReference type="Proteomes" id="UP001341840">
    <property type="component" value="Unassembled WGS sequence"/>
</dbReference>
<comment type="caution">
    <text evidence="2">The sequence shown here is derived from an EMBL/GenBank/DDBJ whole genome shotgun (WGS) entry which is preliminary data.</text>
</comment>
<sequence>MGRGGAGQIVIPTDRVLHSRQMLLPQLDERAREYLDLVGFGHVAYLVPFEHDWTLASAVLERCLGSQLLETLLVVVLVIGQDITRAEASFSCVRRRLDIHLLSWELAVLAFLYRQMCHAMSLDQRNLARCIALVLSWAYYHILAVRPGGFVGRRFPLVARVVCPLLCFAIVEWHQVDRVVRQLSGYQHIPRTPLILDDMHGMDGRLGRGEWYPDYLSGWYGLWRDKEDNLVPIDHTFDVRPSRRYLQWYFQWELVIRLTGSPVACSLREALGLKFYPREGGCGKRDGRAPGRRGRRGARQGHDGRANDDDDTSPPPIFTQQSHITRDDGSGPSHVQHAEPAIEVSDRSRCYEPALRSQSSPETAILTHDGAPLPGTMSLWLAGLQASSLHAFGVHTFSS</sequence>
<name>A0ABU6T801_9FABA</name>
<accession>A0ABU6T801</accession>
<feature type="region of interest" description="Disordered" evidence="1">
    <location>
        <begin position="282"/>
        <end position="343"/>
    </location>
</feature>
<dbReference type="PANTHER" id="PTHR46033">
    <property type="entry name" value="PROTEIN MAIN-LIKE 2"/>
    <property type="match status" value="1"/>
</dbReference>
<evidence type="ECO:0000313" key="3">
    <source>
        <dbReference type="Proteomes" id="UP001341840"/>
    </source>
</evidence>
<evidence type="ECO:0008006" key="4">
    <source>
        <dbReference type="Google" id="ProtNLM"/>
    </source>
</evidence>
<keyword evidence="3" id="KW-1185">Reference proteome</keyword>
<dbReference type="PANTHER" id="PTHR46033:SF8">
    <property type="entry name" value="PROTEIN MAINTENANCE OF MERISTEMS-LIKE"/>
    <property type="match status" value="1"/>
</dbReference>
<dbReference type="InterPro" id="IPR044824">
    <property type="entry name" value="MAIN-like"/>
</dbReference>